<dbReference type="InterPro" id="IPR040169">
    <property type="entry name" value="SUGP1/2"/>
</dbReference>
<dbReference type="GeneID" id="8237942"/>
<dbReference type="PROSITE" id="PS50128">
    <property type="entry name" value="SURP"/>
    <property type="match status" value="1"/>
</dbReference>
<dbReference type="Gene3D" id="1.10.10.790">
    <property type="entry name" value="Surp module"/>
    <property type="match status" value="1"/>
</dbReference>
<feature type="compositionally biased region" description="Polar residues" evidence="6">
    <location>
        <begin position="471"/>
        <end position="480"/>
    </location>
</feature>
<dbReference type="HOGENOM" id="CLU_374416_0_0_1"/>
<dbReference type="Pfam" id="PF01585">
    <property type="entry name" value="G-patch"/>
    <property type="match status" value="1"/>
</dbReference>
<dbReference type="SUPFAM" id="SSF109905">
    <property type="entry name" value="Surp module (SWAP domain)"/>
    <property type="match status" value="1"/>
</dbReference>
<dbReference type="InterPro" id="IPR000061">
    <property type="entry name" value="Surp"/>
</dbReference>
<keyword evidence="3" id="KW-0508">mRNA splicing</keyword>
<reference evidence="10" key="3">
    <citation type="submission" date="2020-05" db="UniProtKB">
        <authorList>
            <consortium name="EnsemblMetazoa"/>
        </authorList>
    </citation>
    <scope>IDENTIFICATION</scope>
    <source>
        <strain evidence="10">USDA</strain>
    </source>
</reference>
<dbReference type="EMBL" id="AAZO01004695">
    <property type="status" value="NOT_ANNOTATED_CDS"/>
    <property type="molecule type" value="Genomic_DNA"/>
</dbReference>
<evidence type="ECO:0000256" key="1">
    <source>
        <dbReference type="ARBA" id="ARBA00004123"/>
    </source>
</evidence>
<evidence type="ECO:0000256" key="5">
    <source>
        <dbReference type="SAM" id="Coils"/>
    </source>
</evidence>
<evidence type="ECO:0000313" key="9">
    <source>
        <dbReference type="EMBL" id="EEB16027.1"/>
    </source>
</evidence>
<dbReference type="EMBL" id="DS235478">
    <property type="protein sequence ID" value="EEB16027.1"/>
    <property type="molecule type" value="Genomic_DNA"/>
</dbReference>
<name>E0VRM1_PEDHC</name>
<gene>
    <name evidence="10" type="primary">8237942</name>
    <name evidence="9" type="ORF">Phum_PHUM399930</name>
</gene>
<dbReference type="AlphaFoldDB" id="E0VRM1"/>
<dbReference type="Proteomes" id="UP000009046">
    <property type="component" value="Unassembled WGS sequence"/>
</dbReference>
<dbReference type="eggNOG" id="KOG0965">
    <property type="taxonomic scope" value="Eukaryota"/>
</dbReference>
<dbReference type="GO" id="GO:0005654">
    <property type="term" value="C:nucleoplasm"/>
    <property type="evidence" value="ECO:0007669"/>
    <property type="project" value="TreeGrafter"/>
</dbReference>
<accession>E0VRM1</accession>
<evidence type="ECO:0000256" key="6">
    <source>
        <dbReference type="SAM" id="MobiDB-lite"/>
    </source>
</evidence>
<organism>
    <name type="scientific">Pediculus humanus subsp. corporis</name>
    <name type="common">Body louse</name>
    <dbReference type="NCBI Taxonomy" id="121224"/>
    <lineage>
        <taxon>Eukaryota</taxon>
        <taxon>Metazoa</taxon>
        <taxon>Ecdysozoa</taxon>
        <taxon>Arthropoda</taxon>
        <taxon>Hexapoda</taxon>
        <taxon>Insecta</taxon>
        <taxon>Pterygota</taxon>
        <taxon>Neoptera</taxon>
        <taxon>Paraneoptera</taxon>
        <taxon>Psocodea</taxon>
        <taxon>Troctomorpha</taxon>
        <taxon>Phthiraptera</taxon>
        <taxon>Anoplura</taxon>
        <taxon>Pediculidae</taxon>
        <taxon>Pediculus</taxon>
    </lineage>
</organism>
<dbReference type="GO" id="GO:0006397">
    <property type="term" value="P:mRNA processing"/>
    <property type="evidence" value="ECO:0007669"/>
    <property type="project" value="UniProtKB-KW"/>
</dbReference>
<comment type="subcellular location">
    <subcellularLocation>
        <location evidence="1">Nucleus</location>
    </subcellularLocation>
</comment>
<dbReference type="PROSITE" id="PS50174">
    <property type="entry name" value="G_PATCH"/>
    <property type="match status" value="1"/>
</dbReference>
<keyword evidence="11" id="KW-1185">Reference proteome</keyword>
<dbReference type="CTD" id="8237942"/>
<evidence type="ECO:0000256" key="2">
    <source>
        <dbReference type="ARBA" id="ARBA00022664"/>
    </source>
</evidence>
<dbReference type="KEGG" id="phu:Phum_PHUM399930"/>
<keyword evidence="2" id="KW-0507">mRNA processing</keyword>
<dbReference type="STRING" id="121224.E0VRM1"/>
<dbReference type="GO" id="GO:0003723">
    <property type="term" value="F:RNA binding"/>
    <property type="evidence" value="ECO:0007669"/>
    <property type="project" value="InterPro"/>
</dbReference>
<dbReference type="SMART" id="SM00648">
    <property type="entry name" value="SWAP"/>
    <property type="match status" value="1"/>
</dbReference>
<dbReference type="PANTHER" id="PTHR23340">
    <property type="entry name" value="ARGININE/SERINE RICH SPLICING FACTOR SF4/14"/>
    <property type="match status" value="1"/>
</dbReference>
<dbReference type="InterPro" id="IPR035967">
    <property type="entry name" value="SWAP/Surp_sf"/>
</dbReference>
<feature type="domain" description="G-patch" evidence="8">
    <location>
        <begin position="643"/>
        <end position="690"/>
    </location>
</feature>
<dbReference type="PANTHER" id="PTHR23340:SF0">
    <property type="entry name" value="SURP AND G-PATCH DOMAIN-CONTAINING PROTEIN 1 ISOFORM X1"/>
    <property type="match status" value="1"/>
</dbReference>
<evidence type="ECO:0000313" key="10">
    <source>
        <dbReference type="EnsemblMetazoa" id="PHUM399930-PA"/>
    </source>
</evidence>
<feature type="coiled-coil region" evidence="5">
    <location>
        <begin position="9"/>
        <end position="39"/>
    </location>
</feature>
<feature type="domain" description="SURP motif" evidence="7">
    <location>
        <begin position="280"/>
        <end position="324"/>
    </location>
</feature>
<sequence>MRFSRTERLAQLSEQEIIIEKKKKEIQAKLEAQKKKETEDAFKKLNNFDGKNMKFSSGNQSRHITKKREKSPEIRKKDCLTNAFSNDGSFLDQFKKLSQTEQKISTNNDGNALPKSSDIQFQIPPPGIAELNPQNAYSAGLSNQFEAPHVKENIETYTSSIPLSKENQLTKNHVETISMAFKTNTIKKLELASNPLKDEDEDEDDDIDKNKIGSRKLFKDKNQSTKEMGFFMSKMSDVGSYLKNTSNNFNTGFQTEFTSNYEEISRTLDNPDDKQGQNQDKNQLAEVVAKCGDDFEEILWERNKHDPALKFLSEKSSNEYLSFRKLVLNYRHKLREEEEEVNKELGNSCRVQDLGGKEKLIDSNLPPQGQELNQIQDLSDDEPFGFDNNREKGKTMEGQNFEDCSLNTDEMTHYKIPESSSQGYEIFSKNDHKSDENPTEQTSKSLSNGEGEKTDKEKRKRKRKSRWGDVATTSGTVQPPSVVTNLTLQAGSKLPTPKTNLLSQLTRSDPGLLQYARQTFGSTNLSEEDWKKAEDHYKINLLYQDLVKKRAEIDKLEKAGKFKYEYDSDEDVEGGTWEHKLRQQEMMATQLWAEELTRQAAGKHHIGDFLPPEELERFMERYNAVKEGREPDLSDYKEFKLKEDNVGYKLLQKMGWNEGQGLGQNGSGITLPVNKAVTRHENQGLGVERHDGLEPGDDEYDAYRKRMMLAYRFRPNPLVGKEKKYIQIFHRKDFHNKKFCIL</sequence>
<dbReference type="Pfam" id="PF01805">
    <property type="entry name" value="Surp"/>
    <property type="match status" value="1"/>
</dbReference>
<dbReference type="OrthoDB" id="4822at2759"/>
<proteinExistence type="predicted"/>
<evidence type="ECO:0000259" key="8">
    <source>
        <dbReference type="PROSITE" id="PS50174"/>
    </source>
</evidence>
<feature type="region of interest" description="Disordered" evidence="6">
    <location>
        <begin position="428"/>
        <end position="480"/>
    </location>
</feature>
<keyword evidence="4" id="KW-0539">Nucleus</keyword>
<evidence type="ECO:0000256" key="4">
    <source>
        <dbReference type="ARBA" id="ARBA00023242"/>
    </source>
</evidence>
<dbReference type="FunCoup" id="E0VRM1">
    <property type="interactions" value="17"/>
</dbReference>
<dbReference type="SMART" id="SM00443">
    <property type="entry name" value="G_patch"/>
    <property type="match status" value="1"/>
</dbReference>
<dbReference type="InParanoid" id="E0VRM1"/>
<feature type="compositionally biased region" description="Polar residues" evidence="6">
    <location>
        <begin position="439"/>
        <end position="448"/>
    </location>
</feature>
<feature type="region of interest" description="Disordered" evidence="6">
    <location>
        <begin position="376"/>
        <end position="402"/>
    </location>
</feature>
<dbReference type="GO" id="GO:0008380">
    <property type="term" value="P:RNA splicing"/>
    <property type="evidence" value="ECO:0007669"/>
    <property type="project" value="UniProtKB-KW"/>
</dbReference>
<keyword evidence="5" id="KW-0175">Coiled coil</keyword>
<dbReference type="RefSeq" id="XP_002428765.1">
    <property type="nucleotide sequence ID" value="XM_002428720.1"/>
</dbReference>
<protein>
    <submittedName>
        <fullName evidence="9">Arginine/serine rich splicing factor sf4/14, putative</fullName>
    </submittedName>
</protein>
<dbReference type="EnsemblMetazoa" id="PHUM399930-RA">
    <property type="protein sequence ID" value="PHUM399930-PA"/>
    <property type="gene ID" value="PHUM399930"/>
</dbReference>
<reference evidence="9" key="1">
    <citation type="submission" date="2007-04" db="EMBL/GenBank/DDBJ databases">
        <title>Annotation of Pediculus humanus corporis strain USDA.</title>
        <authorList>
            <person name="Kirkness E."/>
            <person name="Hannick L."/>
            <person name="Hass B."/>
            <person name="Bruggner R."/>
            <person name="Lawson D."/>
            <person name="Bidwell S."/>
            <person name="Joardar V."/>
            <person name="Caler E."/>
            <person name="Walenz B."/>
            <person name="Inman J."/>
            <person name="Schobel S."/>
            <person name="Galinsky K."/>
            <person name="Amedeo P."/>
            <person name="Strausberg R."/>
        </authorList>
    </citation>
    <scope>NUCLEOTIDE SEQUENCE</scope>
    <source>
        <strain evidence="9">USDA</strain>
    </source>
</reference>
<reference evidence="9" key="2">
    <citation type="submission" date="2007-04" db="EMBL/GenBank/DDBJ databases">
        <title>The genome of the human body louse.</title>
        <authorList>
            <consortium name="The Human Body Louse Genome Consortium"/>
            <person name="Kirkness E."/>
            <person name="Walenz B."/>
            <person name="Hass B."/>
            <person name="Bruggner R."/>
            <person name="Strausberg R."/>
        </authorList>
    </citation>
    <scope>NUCLEOTIDE SEQUENCE</scope>
    <source>
        <strain evidence="9">USDA</strain>
    </source>
</reference>
<dbReference type="VEuPathDB" id="VectorBase:PHUM399930"/>
<evidence type="ECO:0000313" key="11">
    <source>
        <dbReference type="Proteomes" id="UP000009046"/>
    </source>
</evidence>
<evidence type="ECO:0000256" key="3">
    <source>
        <dbReference type="ARBA" id="ARBA00023187"/>
    </source>
</evidence>
<evidence type="ECO:0000259" key="7">
    <source>
        <dbReference type="PROSITE" id="PS50128"/>
    </source>
</evidence>
<feature type="region of interest" description="Disordered" evidence="6">
    <location>
        <begin position="48"/>
        <end position="72"/>
    </location>
</feature>
<dbReference type="InterPro" id="IPR000467">
    <property type="entry name" value="G_patch_dom"/>
</dbReference>